<dbReference type="InterPro" id="IPR018060">
    <property type="entry name" value="HTH_AraC"/>
</dbReference>
<dbReference type="InterPro" id="IPR002818">
    <property type="entry name" value="DJ-1/PfpI"/>
</dbReference>
<dbReference type="InterPro" id="IPR029062">
    <property type="entry name" value="Class_I_gatase-like"/>
</dbReference>
<accession>A0A919DQ26</accession>
<dbReference type="GO" id="GO:0003700">
    <property type="term" value="F:DNA-binding transcription factor activity"/>
    <property type="evidence" value="ECO:0007669"/>
    <property type="project" value="InterPro"/>
</dbReference>
<dbReference type="Gene3D" id="1.10.10.60">
    <property type="entry name" value="Homeodomain-like"/>
    <property type="match status" value="1"/>
</dbReference>
<dbReference type="InterPro" id="IPR009057">
    <property type="entry name" value="Homeodomain-like_sf"/>
</dbReference>
<comment type="caution">
    <text evidence="5">The sequence shown here is derived from an EMBL/GenBank/DDBJ whole genome shotgun (WGS) entry which is preliminary data.</text>
</comment>
<reference evidence="5" key="2">
    <citation type="submission" date="2020-09" db="EMBL/GenBank/DDBJ databases">
        <authorList>
            <person name="Sun Q."/>
            <person name="Ohkuma M."/>
        </authorList>
    </citation>
    <scope>NUCLEOTIDE SEQUENCE</scope>
    <source>
        <strain evidence="5">JCM 3302</strain>
    </source>
</reference>
<dbReference type="EMBL" id="BNBC01000008">
    <property type="protein sequence ID" value="GHE68122.1"/>
    <property type="molecule type" value="Genomic_DNA"/>
</dbReference>
<dbReference type="Pfam" id="PF12833">
    <property type="entry name" value="HTH_18"/>
    <property type="match status" value="1"/>
</dbReference>
<evidence type="ECO:0000256" key="2">
    <source>
        <dbReference type="ARBA" id="ARBA00023163"/>
    </source>
</evidence>
<keyword evidence="1" id="KW-0805">Transcription regulation</keyword>
<name>A0A919DQ26_9ACTN</name>
<evidence type="ECO:0000259" key="4">
    <source>
        <dbReference type="PROSITE" id="PS01124"/>
    </source>
</evidence>
<dbReference type="GO" id="GO:0043565">
    <property type="term" value="F:sequence-specific DNA binding"/>
    <property type="evidence" value="ECO:0007669"/>
    <property type="project" value="InterPro"/>
</dbReference>
<dbReference type="PANTHER" id="PTHR43130:SF3">
    <property type="entry name" value="HTH-TYPE TRANSCRIPTIONAL REGULATOR RV1931C"/>
    <property type="match status" value="1"/>
</dbReference>
<evidence type="ECO:0000313" key="6">
    <source>
        <dbReference type="Proteomes" id="UP000641386"/>
    </source>
</evidence>
<feature type="region of interest" description="Disordered" evidence="3">
    <location>
        <begin position="1"/>
        <end position="26"/>
    </location>
</feature>
<dbReference type="SUPFAM" id="SSF52317">
    <property type="entry name" value="Class I glutamine amidotransferase-like"/>
    <property type="match status" value="1"/>
</dbReference>
<gene>
    <name evidence="5" type="ORF">GCM10014715_22180</name>
</gene>
<evidence type="ECO:0000256" key="1">
    <source>
        <dbReference type="ARBA" id="ARBA00023015"/>
    </source>
</evidence>
<sequence>MRGTETVKAPAGAAPLSPGRTDATSGSNADLRKIAAMHRAVHHVVALALPRVVAFDLAIPAQIFGGPGAPDGYRFTLCAPVPGPVATTTGFDLVAPHGLEALAEADTVVVPGYLPLTRPPREVTDALRAAAARGARTVSVCTGAFTLAAAGLLDGRRATTHWMDADELARRHPEVDVDADVLYTDQAPVLTSAGFTAGIDLCLHLVREDHGAEAAAGLARRLVVPAHREGGQAQYLHRAMPAPGTGMAPVCDWALERLHEPLTVADLARRAAVSPRTFARRFTDETGTTPLRWLTAQRLHKARSLLETTDLPVEDIARLCGLDTATNLRLHLARDAGTTPTGYRRAFRGRSPRGRVSR</sequence>
<proteinExistence type="predicted"/>
<reference evidence="5" key="1">
    <citation type="journal article" date="2014" name="Int. J. Syst. Evol. Microbiol.">
        <title>Complete genome sequence of Corynebacterium casei LMG S-19264T (=DSM 44701T), isolated from a smear-ripened cheese.</title>
        <authorList>
            <consortium name="US DOE Joint Genome Institute (JGI-PGF)"/>
            <person name="Walter F."/>
            <person name="Albersmeier A."/>
            <person name="Kalinowski J."/>
            <person name="Ruckert C."/>
        </authorList>
    </citation>
    <scope>NUCLEOTIDE SEQUENCE</scope>
    <source>
        <strain evidence="5">JCM 3302</strain>
    </source>
</reference>
<organism evidence="5 6">
    <name type="scientific">Streptomyces spiralis</name>
    <dbReference type="NCBI Taxonomy" id="66376"/>
    <lineage>
        <taxon>Bacteria</taxon>
        <taxon>Bacillati</taxon>
        <taxon>Actinomycetota</taxon>
        <taxon>Actinomycetes</taxon>
        <taxon>Kitasatosporales</taxon>
        <taxon>Streptomycetaceae</taxon>
        <taxon>Streptomyces</taxon>
    </lineage>
</organism>
<dbReference type="Pfam" id="PF01965">
    <property type="entry name" value="DJ-1_PfpI"/>
    <property type="match status" value="1"/>
</dbReference>
<dbReference type="SMART" id="SM00342">
    <property type="entry name" value="HTH_ARAC"/>
    <property type="match status" value="1"/>
</dbReference>
<keyword evidence="2" id="KW-0804">Transcription</keyword>
<dbReference type="Proteomes" id="UP000641386">
    <property type="component" value="Unassembled WGS sequence"/>
</dbReference>
<dbReference type="SUPFAM" id="SSF46689">
    <property type="entry name" value="Homeodomain-like"/>
    <property type="match status" value="2"/>
</dbReference>
<feature type="domain" description="HTH araC/xylS-type" evidence="4">
    <location>
        <begin position="248"/>
        <end position="346"/>
    </location>
</feature>
<evidence type="ECO:0000256" key="3">
    <source>
        <dbReference type="SAM" id="MobiDB-lite"/>
    </source>
</evidence>
<protein>
    <submittedName>
        <fullName evidence="5">Transcriptional regulator</fullName>
    </submittedName>
</protein>
<evidence type="ECO:0000313" key="5">
    <source>
        <dbReference type="EMBL" id="GHE68122.1"/>
    </source>
</evidence>
<dbReference type="CDD" id="cd03137">
    <property type="entry name" value="GATase1_AraC_1"/>
    <property type="match status" value="1"/>
</dbReference>
<dbReference type="PANTHER" id="PTHR43130">
    <property type="entry name" value="ARAC-FAMILY TRANSCRIPTIONAL REGULATOR"/>
    <property type="match status" value="1"/>
</dbReference>
<keyword evidence="6" id="KW-1185">Reference proteome</keyword>
<dbReference type="AlphaFoldDB" id="A0A919DQ26"/>
<dbReference type="PROSITE" id="PS01124">
    <property type="entry name" value="HTH_ARAC_FAMILY_2"/>
    <property type="match status" value="1"/>
</dbReference>
<dbReference type="Gene3D" id="3.40.50.880">
    <property type="match status" value="1"/>
</dbReference>
<dbReference type="InterPro" id="IPR052158">
    <property type="entry name" value="INH-QAR"/>
</dbReference>